<dbReference type="GO" id="GO:0005829">
    <property type="term" value="C:cytosol"/>
    <property type="evidence" value="ECO:0007669"/>
    <property type="project" value="TreeGrafter"/>
</dbReference>
<dbReference type="KEGG" id="nfn:NFRAN_1923"/>
<dbReference type="GeneID" id="39421228"/>
<gene>
    <name evidence="3" type="ORF">NFRAN_1923</name>
</gene>
<dbReference type="RefSeq" id="WP_134484509.1">
    <property type="nucleotide sequence ID" value="NZ_LR216287.1"/>
</dbReference>
<dbReference type="SUPFAM" id="SSF50475">
    <property type="entry name" value="FMN-binding split barrel"/>
    <property type="match status" value="1"/>
</dbReference>
<dbReference type="GO" id="GO:0016627">
    <property type="term" value="F:oxidoreductase activity, acting on the CH-CH group of donors"/>
    <property type="evidence" value="ECO:0007669"/>
    <property type="project" value="TreeGrafter"/>
</dbReference>
<dbReference type="Gene3D" id="2.30.110.10">
    <property type="entry name" value="Electron Transport, Fmn-binding Protein, Chain A"/>
    <property type="match status" value="1"/>
</dbReference>
<sequence length="156" mass="17978">MLRILHGNIGFGEPLTEEETIKFLTTGRLNLHLGTIDEKGHPNVHPVWFYYDTENYRIYIETSKNSKKTNNLKNNSVAYFCIDDPNAPRGVRGKGEVKIHEEISFNVPVAEKIMIKYLGNTEHPLAQTLLNMQKSGQSVVLEIFPQYYSTWDLEKH</sequence>
<dbReference type="InterPro" id="IPR011576">
    <property type="entry name" value="Pyridox_Oxase_N"/>
</dbReference>
<dbReference type="EMBL" id="LR216287">
    <property type="protein sequence ID" value="VFJ14245.1"/>
    <property type="molecule type" value="Genomic_DNA"/>
</dbReference>
<reference evidence="3 4" key="1">
    <citation type="submission" date="2019-02" db="EMBL/GenBank/DDBJ databases">
        <authorList>
            <person name="Lehtovirta-Morley E L."/>
        </authorList>
    </citation>
    <scope>NUCLEOTIDE SEQUENCE [LARGE SCALE GENOMIC DNA]</scope>
    <source>
        <strain evidence="3">NFRAN1</strain>
    </source>
</reference>
<dbReference type="Pfam" id="PF01243">
    <property type="entry name" value="PNPOx_N"/>
    <property type="match status" value="1"/>
</dbReference>
<dbReference type="InterPro" id="IPR012349">
    <property type="entry name" value="Split_barrel_FMN-bd"/>
</dbReference>
<dbReference type="GO" id="GO:0070967">
    <property type="term" value="F:coenzyme F420 binding"/>
    <property type="evidence" value="ECO:0007669"/>
    <property type="project" value="TreeGrafter"/>
</dbReference>
<dbReference type="AlphaFoldDB" id="A0A484IBT6"/>
<accession>A0A484IBT6</accession>
<proteinExistence type="predicted"/>
<dbReference type="PANTHER" id="PTHR35176">
    <property type="entry name" value="HEME OXYGENASE HI_0854-RELATED"/>
    <property type="match status" value="1"/>
</dbReference>
<evidence type="ECO:0000256" key="1">
    <source>
        <dbReference type="ARBA" id="ARBA00023002"/>
    </source>
</evidence>
<dbReference type="PANTHER" id="PTHR35176:SF6">
    <property type="entry name" value="HEME OXYGENASE HI_0854-RELATED"/>
    <property type="match status" value="1"/>
</dbReference>
<dbReference type="Proteomes" id="UP000294299">
    <property type="component" value="Chromosome NFRAN"/>
</dbReference>
<feature type="domain" description="Pyridoxamine 5'-phosphate oxidase N-terminal" evidence="2">
    <location>
        <begin position="33"/>
        <end position="151"/>
    </location>
</feature>
<evidence type="ECO:0000313" key="3">
    <source>
        <dbReference type="EMBL" id="VFJ14245.1"/>
    </source>
</evidence>
<keyword evidence="1" id="KW-0560">Oxidoreductase</keyword>
<organism evidence="3 4">
    <name type="scientific">Candidatus Nitrosocosmicus franklandianus</name>
    <dbReference type="NCBI Taxonomy" id="1798806"/>
    <lineage>
        <taxon>Archaea</taxon>
        <taxon>Nitrososphaerota</taxon>
        <taxon>Nitrososphaeria</taxon>
        <taxon>Nitrososphaerales</taxon>
        <taxon>Nitrososphaeraceae</taxon>
        <taxon>Candidatus Nitrosocosmicus</taxon>
    </lineage>
</organism>
<name>A0A484IBT6_9ARCH</name>
<evidence type="ECO:0000259" key="2">
    <source>
        <dbReference type="Pfam" id="PF01243"/>
    </source>
</evidence>
<evidence type="ECO:0000313" key="4">
    <source>
        <dbReference type="Proteomes" id="UP000294299"/>
    </source>
</evidence>
<dbReference type="InterPro" id="IPR052019">
    <property type="entry name" value="F420H2_bilvrd_red/Heme_oxyg"/>
</dbReference>
<protein>
    <submittedName>
        <fullName evidence="3">Pyridoxamine 5'-phosphate oxidase</fullName>
    </submittedName>
</protein>
<dbReference type="OrthoDB" id="139492at2157"/>
<keyword evidence="4" id="KW-1185">Reference proteome</keyword>